<dbReference type="InterPro" id="IPR036388">
    <property type="entry name" value="WH-like_DNA-bd_sf"/>
</dbReference>
<dbReference type="PRINTS" id="PR00598">
    <property type="entry name" value="HTHMARR"/>
</dbReference>
<dbReference type="Gene3D" id="1.10.10.10">
    <property type="entry name" value="Winged helix-like DNA-binding domain superfamily/Winged helix DNA-binding domain"/>
    <property type="match status" value="1"/>
</dbReference>
<dbReference type="InterPro" id="IPR036390">
    <property type="entry name" value="WH_DNA-bd_sf"/>
</dbReference>
<accession>A0ABN0WXP4</accession>
<dbReference type="Pfam" id="PF12802">
    <property type="entry name" value="MarR_2"/>
    <property type="match status" value="1"/>
</dbReference>
<dbReference type="InterPro" id="IPR039422">
    <property type="entry name" value="MarR/SlyA-like"/>
</dbReference>
<feature type="domain" description="HTH marR-type" evidence="1">
    <location>
        <begin position="26"/>
        <end position="161"/>
    </location>
</feature>
<name>A0ABN0WXP4_9ACTN</name>
<dbReference type="InterPro" id="IPR000835">
    <property type="entry name" value="HTH_MarR-typ"/>
</dbReference>
<dbReference type="SMART" id="SM00347">
    <property type="entry name" value="HTH_MARR"/>
    <property type="match status" value="1"/>
</dbReference>
<evidence type="ECO:0000313" key="3">
    <source>
        <dbReference type="Proteomes" id="UP001500063"/>
    </source>
</evidence>
<comment type="caution">
    <text evidence="2">The sequence shown here is derived from an EMBL/GenBank/DDBJ whole genome shotgun (WGS) entry which is preliminary data.</text>
</comment>
<protein>
    <recommendedName>
        <fullName evidence="1">HTH marR-type domain-containing protein</fullName>
    </recommendedName>
</protein>
<dbReference type="PANTHER" id="PTHR33164">
    <property type="entry name" value="TRANSCRIPTIONAL REGULATOR, MARR FAMILY"/>
    <property type="match status" value="1"/>
</dbReference>
<dbReference type="PANTHER" id="PTHR33164:SF99">
    <property type="entry name" value="MARR FAMILY REGULATORY PROTEIN"/>
    <property type="match status" value="1"/>
</dbReference>
<evidence type="ECO:0000313" key="2">
    <source>
        <dbReference type="EMBL" id="GAA0348593.1"/>
    </source>
</evidence>
<dbReference type="SUPFAM" id="SSF46785">
    <property type="entry name" value="Winged helix' DNA-binding domain"/>
    <property type="match status" value="1"/>
</dbReference>
<evidence type="ECO:0000259" key="1">
    <source>
        <dbReference type="PROSITE" id="PS50995"/>
    </source>
</evidence>
<dbReference type="EMBL" id="BAAABW010000015">
    <property type="protein sequence ID" value="GAA0348593.1"/>
    <property type="molecule type" value="Genomic_DNA"/>
</dbReference>
<sequence>MCTHTQVAKLHLMARNELTLGSLTARDHAFYGLVWAGTTLSARVDQALIRAHDLPLSWFEVMLWLSGQDEPVAASELGAKTLLSRSQVSRVVDSLSGRGLVERVPSPTDARSVRIALTEAGRRAFAEADATRRAALAEPFDDRLDDEDIEALERVWAKLKAS</sequence>
<dbReference type="PROSITE" id="PS50995">
    <property type="entry name" value="HTH_MARR_2"/>
    <property type="match status" value="1"/>
</dbReference>
<dbReference type="Proteomes" id="UP001500063">
    <property type="component" value="Unassembled WGS sequence"/>
</dbReference>
<reference evidence="2 3" key="1">
    <citation type="journal article" date="2019" name="Int. J. Syst. Evol. Microbiol.">
        <title>The Global Catalogue of Microorganisms (GCM) 10K type strain sequencing project: providing services to taxonomists for standard genome sequencing and annotation.</title>
        <authorList>
            <consortium name="The Broad Institute Genomics Platform"/>
            <consortium name="The Broad Institute Genome Sequencing Center for Infectious Disease"/>
            <person name="Wu L."/>
            <person name="Ma J."/>
        </authorList>
    </citation>
    <scope>NUCLEOTIDE SEQUENCE [LARGE SCALE GENOMIC DNA]</scope>
    <source>
        <strain evidence="2 3">JCM 4565</strain>
    </source>
</reference>
<proteinExistence type="predicted"/>
<keyword evidence="3" id="KW-1185">Reference proteome</keyword>
<gene>
    <name evidence="2" type="ORF">GCM10010319_26560</name>
</gene>
<organism evidence="2 3">
    <name type="scientific">Streptomyces blastmyceticus</name>
    <dbReference type="NCBI Taxonomy" id="68180"/>
    <lineage>
        <taxon>Bacteria</taxon>
        <taxon>Bacillati</taxon>
        <taxon>Actinomycetota</taxon>
        <taxon>Actinomycetes</taxon>
        <taxon>Kitasatosporales</taxon>
        <taxon>Streptomycetaceae</taxon>
        <taxon>Streptomyces</taxon>
    </lineage>
</organism>